<evidence type="ECO:0000313" key="2">
    <source>
        <dbReference type="EMBL" id="QHT95051.1"/>
    </source>
</evidence>
<feature type="compositionally biased region" description="Polar residues" evidence="1">
    <location>
        <begin position="353"/>
        <end position="363"/>
    </location>
</feature>
<dbReference type="EMBL" id="MN740233">
    <property type="protein sequence ID" value="QHT95051.1"/>
    <property type="molecule type" value="Genomic_DNA"/>
</dbReference>
<reference evidence="2" key="1">
    <citation type="journal article" date="2020" name="Nature">
        <title>Giant virus diversity and host interactions through global metagenomics.</title>
        <authorList>
            <person name="Schulz F."/>
            <person name="Roux S."/>
            <person name="Paez-Espino D."/>
            <person name="Jungbluth S."/>
            <person name="Walsh D.A."/>
            <person name="Denef V.J."/>
            <person name="McMahon K.D."/>
            <person name="Konstantinidis K.T."/>
            <person name="Eloe-Fadrosh E.A."/>
            <person name="Kyrpides N.C."/>
            <person name="Woyke T."/>
        </authorList>
    </citation>
    <scope>NUCLEOTIDE SEQUENCE</scope>
    <source>
        <strain evidence="2">GVMAG-M-3300024261-37</strain>
    </source>
</reference>
<feature type="region of interest" description="Disordered" evidence="1">
    <location>
        <begin position="343"/>
        <end position="395"/>
    </location>
</feature>
<organism evidence="2">
    <name type="scientific">viral metagenome</name>
    <dbReference type="NCBI Taxonomy" id="1070528"/>
    <lineage>
        <taxon>unclassified sequences</taxon>
        <taxon>metagenomes</taxon>
        <taxon>organismal metagenomes</taxon>
    </lineage>
</organism>
<accession>A0A6C0IPA2</accession>
<name>A0A6C0IPA2_9ZZZZ</name>
<dbReference type="AlphaFoldDB" id="A0A6C0IPA2"/>
<sequence length="395" mass="45028">MDDNKTNLEFLEPPKEFFKIIKDLLTDLLTTFPEYKEEMTGEEVKILEGDVSDNKLFLHCCEVFPGRFFDILYKKEEIFKSEEINTRFLPNIDFKYFFEQNISEATKDTLWKYLQLILFSISGTLTGSDSFGETAKLFEAINEDEFKTKLEETIHGMSGLFDTSNNDVDGKDISANIPNPEDINEHINGLLKGKLGSLAAEIAEETANELDIDIEDQDNANVNKVFEKLFKNPGRLLGMVKKVGSKLDEKIKSGEIKESELMEEASQLMGKMKNIPGVKNMEALLKKMGMGDPGGMGAMGKQKINLNAMQANLNRNIRGAKQRERMLAKLQQRKLQQAKLQKIREENMKKSDYTNSTFTGNSNEKMEKSMRPLDGNATTEIKKKKKKKKKKKNKK</sequence>
<proteinExistence type="predicted"/>
<feature type="compositionally biased region" description="Basic residues" evidence="1">
    <location>
        <begin position="382"/>
        <end position="395"/>
    </location>
</feature>
<evidence type="ECO:0000256" key="1">
    <source>
        <dbReference type="SAM" id="MobiDB-lite"/>
    </source>
</evidence>
<feature type="compositionally biased region" description="Basic and acidic residues" evidence="1">
    <location>
        <begin position="343"/>
        <end position="352"/>
    </location>
</feature>
<protein>
    <submittedName>
        <fullName evidence="2">Uncharacterized protein</fullName>
    </submittedName>
</protein>